<dbReference type="PROSITE" id="PS50146">
    <property type="entry name" value="DAGK"/>
    <property type="match status" value="1"/>
</dbReference>
<keyword evidence="6" id="KW-0808">Transferase</keyword>
<keyword evidence="13" id="KW-0472">Membrane</keyword>
<evidence type="ECO:0000256" key="13">
    <source>
        <dbReference type="ARBA" id="ARBA00023136"/>
    </source>
</evidence>
<dbReference type="AlphaFoldDB" id="A0AAU9FH58"/>
<dbReference type="GO" id="GO:0046512">
    <property type="term" value="P:sphingosine biosynthetic process"/>
    <property type="evidence" value="ECO:0007669"/>
    <property type="project" value="TreeGrafter"/>
</dbReference>
<evidence type="ECO:0000256" key="5">
    <source>
        <dbReference type="ARBA" id="ARBA00012133"/>
    </source>
</evidence>
<evidence type="ECO:0000256" key="1">
    <source>
        <dbReference type="ARBA" id="ARBA00001946"/>
    </source>
</evidence>
<keyword evidence="8 31" id="KW-0418">Kinase</keyword>
<accession>A0AAU9FH58</accession>
<evidence type="ECO:0000256" key="14">
    <source>
        <dbReference type="ARBA" id="ARBA00023371"/>
    </source>
</evidence>
<dbReference type="EC" id="2.7.1.107" evidence="5"/>
<comment type="catalytic activity">
    <reaction evidence="29">
        <text>N-(hexanoyl)sphing-4-enine + ATP = N-hexanoylsphing-4-enine 1-phosphate + ADP + H(+)</text>
        <dbReference type="Rhea" id="RHEA:43312"/>
        <dbReference type="ChEBI" id="CHEBI:15378"/>
        <dbReference type="ChEBI" id="CHEBI:30616"/>
        <dbReference type="ChEBI" id="CHEBI:63867"/>
        <dbReference type="ChEBI" id="CHEBI:82959"/>
        <dbReference type="ChEBI" id="CHEBI:456216"/>
    </reaction>
    <physiologicalReaction direction="left-to-right" evidence="29">
        <dbReference type="Rhea" id="RHEA:43313"/>
    </physiologicalReaction>
</comment>
<dbReference type="Pfam" id="PF19712">
    <property type="entry name" value="AGK_C"/>
    <property type="match status" value="1"/>
</dbReference>
<evidence type="ECO:0000256" key="6">
    <source>
        <dbReference type="ARBA" id="ARBA00022679"/>
    </source>
</evidence>
<evidence type="ECO:0000256" key="22">
    <source>
        <dbReference type="ARBA" id="ARBA00026096"/>
    </source>
</evidence>
<evidence type="ECO:0000256" key="3">
    <source>
        <dbReference type="ARBA" id="ARBA00004637"/>
    </source>
</evidence>
<gene>
    <name evidence="31" type="ORF">DMAD_12526</name>
</gene>
<dbReference type="InterPro" id="IPR016064">
    <property type="entry name" value="NAD/diacylglycerol_kinase_sf"/>
</dbReference>
<evidence type="ECO:0000256" key="8">
    <source>
        <dbReference type="ARBA" id="ARBA00022777"/>
    </source>
</evidence>
<reference evidence="31 32" key="1">
    <citation type="submission" date="2024-02" db="EMBL/GenBank/DDBJ databases">
        <title>A chromosome-level genome assembly of Drosophila madeirensis, a fruit fly species endemic to Madeira island.</title>
        <authorList>
            <person name="Tomihara K."/>
            <person name="Llopart A."/>
            <person name="Yamamoto D."/>
        </authorList>
    </citation>
    <scope>NUCLEOTIDE SEQUENCE [LARGE SCALE GENOMIC DNA]</scope>
    <source>
        <strain evidence="31 32">RF1</strain>
    </source>
</reference>
<comment type="catalytic activity">
    <reaction evidence="15">
        <text>a 1,2-diacyl-sn-glycerol + ATP = a 1,2-diacyl-sn-glycero-3-phosphate + ADP + H(+)</text>
        <dbReference type="Rhea" id="RHEA:10272"/>
        <dbReference type="ChEBI" id="CHEBI:15378"/>
        <dbReference type="ChEBI" id="CHEBI:17815"/>
        <dbReference type="ChEBI" id="CHEBI:30616"/>
        <dbReference type="ChEBI" id="CHEBI:58608"/>
        <dbReference type="ChEBI" id="CHEBI:456216"/>
        <dbReference type="EC" id="2.7.1.107"/>
    </reaction>
    <physiologicalReaction direction="left-to-right" evidence="15">
        <dbReference type="Rhea" id="RHEA:10273"/>
    </physiologicalReaction>
</comment>
<comment type="cofactor">
    <cofactor evidence="1">
        <name>Mg(2+)</name>
        <dbReference type="ChEBI" id="CHEBI:18420"/>
    </cofactor>
</comment>
<evidence type="ECO:0000313" key="32">
    <source>
        <dbReference type="Proteomes" id="UP001500889"/>
    </source>
</evidence>
<evidence type="ECO:0000256" key="24">
    <source>
        <dbReference type="ARBA" id="ARBA00026142"/>
    </source>
</evidence>
<dbReference type="GO" id="GO:0001729">
    <property type="term" value="F:ceramide kinase activity"/>
    <property type="evidence" value="ECO:0007669"/>
    <property type="project" value="UniProtKB-EC"/>
</dbReference>
<evidence type="ECO:0000256" key="18">
    <source>
        <dbReference type="ARBA" id="ARBA00024512"/>
    </source>
</evidence>
<dbReference type="InterPro" id="IPR045579">
    <property type="entry name" value="AGK_C"/>
</dbReference>
<protein>
    <recommendedName>
        <fullName evidence="24">Acylglycerol kinase, mitochondrial</fullName>
        <ecNumber evidence="5">2.7.1.107</ecNumber>
        <ecNumber evidence="22">2.7.1.138</ecNumber>
        <ecNumber evidence="23">2.7.1.94</ecNumber>
    </recommendedName>
    <alternativeName>
        <fullName evidence="25">Multiple substrate lipid kinase</fullName>
    </alternativeName>
</protein>
<comment type="catalytic activity">
    <reaction evidence="27">
        <text>an N-acylsphing-4-enine + ATP = an N-acylsphing-4-enine 1-phosphate + ADP + H(+)</text>
        <dbReference type="Rhea" id="RHEA:17929"/>
        <dbReference type="ChEBI" id="CHEBI:15378"/>
        <dbReference type="ChEBI" id="CHEBI:30616"/>
        <dbReference type="ChEBI" id="CHEBI:52639"/>
        <dbReference type="ChEBI" id="CHEBI:57674"/>
        <dbReference type="ChEBI" id="CHEBI:456216"/>
        <dbReference type="EC" id="2.7.1.138"/>
    </reaction>
    <physiologicalReaction direction="left-to-right" evidence="27">
        <dbReference type="Rhea" id="RHEA:17930"/>
    </physiologicalReaction>
</comment>
<keyword evidence="10" id="KW-0067">ATP-binding</keyword>
<evidence type="ECO:0000256" key="28">
    <source>
        <dbReference type="ARBA" id="ARBA00048663"/>
    </source>
</evidence>
<evidence type="ECO:0000256" key="11">
    <source>
        <dbReference type="ARBA" id="ARBA00023098"/>
    </source>
</evidence>
<comment type="subcellular location">
    <subcellularLocation>
        <location evidence="3">Mitochondrion inner membrane</location>
        <topology evidence="3">Peripheral membrane protein</topology>
    </subcellularLocation>
    <subcellularLocation>
        <location evidence="2">Mitochondrion intermembrane space</location>
    </subcellularLocation>
</comment>
<dbReference type="GO" id="GO:0005758">
    <property type="term" value="C:mitochondrial intermembrane space"/>
    <property type="evidence" value="ECO:0007669"/>
    <property type="project" value="UniProtKB-SubCell"/>
</dbReference>
<evidence type="ECO:0000256" key="10">
    <source>
        <dbReference type="ARBA" id="ARBA00022840"/>
    </source>
</evidence>
<evidence type="ECO:0000256" key="20">
    <source>
        <dbReference type="ARBA" id="ARBA00024636"/>
    </source>
</evidence>
<dbReference type="GO" id="GO:0005524">
    <property type="term" value="F:ATP binding"/>
    <property type="evidence" value="ECO:0007669"/>
    <property type="project" value="UniProtKB-KW"/>
</dbReference>
<dbReference type="GO" id="GO:0004143">
    <property type="term" value="F:ATP-dependent diacylglycerol kinase activity"/>
    <property type="evidence" value="ECO:0007669"/>
    <property type="project" value="UniProtKB-EC"/>
</dbReference>
<keyword evidence="32" id="KW-1185">Reference proteome</keyword>
<dbReference type="SUPFAM" id="SSF111331">
    <property type="entry name" value="NAD kinase/diacylglycerol kinase-like"/>
    <property type="match status" value="1"/>
</dbReference>
<comment type="catalytic activity">
    <reaction evidence="18">
        <text>a 1-acyl-sn-glycerol + ATP = a 1-acyl-sn-glycero-3-phosphate + ADP + H(+)</text>
        <dbReference type="Rhea" id="RHEA:33747"/>
        <dbReference type="ChEBI" id="CHEBI:15378"/>
        <dbReference type="ChEBI" id="CHEBI:30616"/>
        <dbReference type="ChEBI" id="CHEBI:57970"/>
        <dbReference type="ChEBI" id="CHEBI:64683"/>
        <dbReference type="ChEBI" id="CHEBI:456216"/>
    </reaction>
    <physiologicalReaction direction="left-to-right" evidence="18">
        <dbReference type="Rhea" id="RHEA:33748"/>
    </physiologicalReaction>
</comment>
<dbReference type="EMBL" id="AP029264">
    <property type="protein sequence ID" value="BFF95034.1"/>
    <property type="molecule type" value="Genomic_DNA"/>
</dbReference>
<dbReference type="GO" id="GO:0047620">
    <property type="term" value="F:acylglycerol kinase activity"/>
    <property type="evidence" value="ECO:0007669"/>
    <property type="project" value="UniProtKB-EC"/>
</dbReference>
<comment type="catalytic activity">
    <reaction evidence="19">
        <text>2-(5Z,8Z,11Z,14Z-eicosatetraenoyl)-glycerol + ATP = 2-(5Z,8Z,11Z,14Z-eicosatetraenoyl)-sn-glycero-3-phosphate + ADP + H(+)</text>
        <dbReference type="Rhea" id="RHEA:43316"/>
        <dbReference type="ChEBI" id="CHEBI:15378"/>
        <dbReference type="ChEBI" id="CHEBI:30616"/>
        <dbReference type="ChEBI" id="CHEBI:52392"/>
        <dbReference type="ChEBI" id="CHEBI:78209"/>
        <dbReference type="ChEBI" id="CHEBI:456216"/>
    </reaction>
    <physiologicalReaction direction="left-to-right" evidence="19">
        <dbReference type="Rhea" id="RHEA:43317"/>
    </physiologicalReaction>
</comment>
<organism evidence="31 32">
    <name type="scientific">Drosophila madeirensis</name>
    <name type="common">Fruit fly</name>
    <dbReference type="NCBI Taxonomy" id="30013"/>
    <lineage>
        <taxon>Eukaryota</taxon>
        <taxon>Metazoa</taxon>
        <taxon>Ecdysozoa</taxon>
        <taxon>Arthropoda</taxon>
        <taxon>Hexapoda</taxon>
        <taxon>Insecta</taxon>
        <taxon>Pterygota</taxon>
        <taxon>Neoptera</taxon>
        <taxon>Endopterygota</taxon>
        <taxon>Diptera</taxon>
        <taxon>Brachycera</taxon>
        <taxon>Muscomorpha</taxon>
        <taxon>Ephydroidea</taxon>
        <taxon>Drosophilidae</taxon>
        <taxon>Drosophila</taxon>
        <taxon>Sophophora</taxon>
    </lineage>
</organism>
<dbReference type="GO" id="GO:0046513">
    <property type="term" value="P:ceramide biosynthetic process"/>
    <property type="evidence" value="ECO:0007669"/>
    <property type="project" value="TreeGrafter"/>
</dbReference>
<dbReference type="Gene3D" id="3.40.50.10330">
    <property type="entry name" value="Probable inorganic polyphosphate/atp-NAD kinase, domain 1"/>
    <property type="match status" value="1"/>
</dbReference>
<comment type="pathway">
    <text evidence="4">Lipid metabolism; glycerolipid metabolism.</text>
</comment>
<evidence type="ECO:0000256" key="23">
    <source>
        <dbReference type="ARBA" id="ARBA00026098"/>
    </source>
</evidence>
<dbReference type="Proteomes" id="UP001500889">
    <property type="component" value="Chromosome U"/>
</dbReference>
<keyword evidence="12" id="KW-0496">Mitochondrion</keyword>
<comment type="similarity">
    <text evidence="21">Belongs to the AGK family.</text>
</comment>
<comment type="catalytic activity">
    <reaction evidence="20">
        <text>1-hexadecanoyl-sn-glycerol + ATP = 1-hexadecanoyl-sn-glycero-3-phosphate + ADP + H(+)</text>
        <dbReference type="Rhea" id="RHEA:43308"/>
        <dbReference type="ChEBI" id="CHEBI:15378"/>
        <dbReference type="ChEBI" id="CHEBI:30616"/>
        <dbReference type="ChEBI" id="CHEBI:57518"/>
        <dbReference type="ChEBI" id="CHEBI:75542"/>
        <dbReference type="ChEBI" id="CHEBI:456216"/>
    </reaction>
    <physiologicalReaction direction="left-to-right" evidence="20">
        <dbReference type="Rhea" id="RHEA:43309"/>
    </physiologicalReaction>
</comment>
<evidence type="ECO:0000256" key="19">
    <source>
        <dbReference type="ARBA" id="ARBA00024556"/>
    </source>
</evidence>
<dbReference type="SMART" id="SM00046">
    <property type="entry name" value="DAGKc"/>
    <property type="match status" value="1"/>
</dbReference>
<dbReference type="PANTHER" id="PTHR12358">
    <property type="entry name" value="SPHINGOSINE KINASE"/>
    <property type="match status" value="1"/>
</dbReference>
<evidence type="ECO:0000256" key="16">
    <source>
        <dbReference type="ARBA" id="ARBA00024483"/>
    </source>
</evidence>
<evidence type="ECO:0000256" key="21">
    <source>
        <dbReference type="ARBA" id="ARBA00025749"/>
    </source>
</evidence>
<evidence type="ECO:0000256" key="12">
    <source>
        <dbReference type="ARBA" id="ARBA00023128"/>
    </source>
</evidence>
<evidence type="ECO:0000256" key="17">
    <source>
        <dbReference type="ARBA" id="ARBA00024505"/>
    </source>
</evidence>
<name>A0AAU9FH58_DROMD</name>
<evidence type="ECO:0000256" key="7">
    <source>
        <dbReference type="ARBA" id="ARBA00022741"/>
    </source>
</evidence>
<dbReference type="GO" id="GO:0005743">
    <property type="term" value="C:mitochondrial inner membrane"/>
    <property type="evidence" value="ECO:0007669"/>
    <property type="project" value="UniProtKB-SubCell"/>
</dbReference>
<comment type="catalytic activity">
    <reaction evidence="14">
        <text>1,2-di-(9Z-octadecenoyl)-sn-glycerol + ATP = 1,2-di-(9Z-octadecenoyl)-sn-glycero-3-phosphate + ADP + H(+)</text>
        <dbReference type="Rhea" id="RHEA:40327"/>
        <dbReference type="ChEBI" id="CHEBI:15378"/>
        <dbReference type="ChEBI" id="CHEBI:30616"/>
        <dbReference type="ChEBI" id="CHEBI:52333"/>
        <dbReference type="ChEBI" id="CHEBI:74546"/>
        <dbReference type="ChEBI" id="CHEBI:456216"/>
    </reaction>
    <physiologicalReaction direction="left-to-right" evidence="14">
        <dbReference type="Rhea" id="RHEA:40328"/>
    </physiologicalReaction>
</comment>
<dbReference type="PANTHER" id="PTHR12358:SF31">
    <property type="entry name" value="ACYLGLYCEROL KINASE, MITOCHONDRIAL"/>
    <property type="match status" value="1"/>
</dbReference>
<evidence type="ECO:0000256" key="9">
    <source>
        <dbReference type="ARBA" id="ARBA00022792"/>
    </source>
</evidence>
<dbReference type="InterPro" id="IPR001206">
    <property type="entry name" value="Diacylglycerol_kinase_cat_dom"/>
</dbReference>
<proteinExistence type="inferred from homology"/>
<dbReference type="InterPro" id="IPR017438">
    <property type="entry name" value="ATP-NAD_kinase_N"/>
</dbReference>
<keyword evidence="9" id="KW-0999">Mitochondrion inner membrane</keyword>
<evidence type="ECO:0000256" key="4">
    <source>
        <dbReference type="ARBA" id="ARBA00005175"/>
    </source>
</evidence>
<evidence type="ECO:0000256" key="25">
    <source>
        <dbReference type="ARBA" id="ARBA00030553"/>
    </source>
</evidence>
<evidence type="ECO:0000256" key="27">
    <source>
        <dbReference type="ARBA" id="ARBA00048034"/>
    </source>
</evidence>
<evidence type="ECO:0000259" key="30">
    <source>
        <dbReference type="PROSITE" id="PS50146"/>
    </source>
</evidence>
<evidence type="ECO:0000256" key="29">
    <source>
        <dbReference type="ARBA" id="ARBA00048876"/>
    </source>
</evidence>
<dbReference type="Pfam" id="PF00781">
    <property type="entry name" value="DAGK_cat"/>
    <property type="match status" value="1"/>
</dbReference>
<evidence type="ECO:0000256" key="15">
    <source>
        <dbReference type="ARBA" id="ARBA00023411"/>
    </source>
</evidence>
<evidence type="ECO:0000256" key="2">
    <source>
        <dbReference type="ARBA" id="ARBA00004569"/>
    </source>
</evidence>
<dbReference type="EC" id="2.7.1.94" evidence="23"/>
<keyword evidence="7" id="KW-0547">Nucleotide-binding</keyword>
<evidence type="ECO:0000313" key="31">
    <source>
        <dbReference type="EMBL" id="BFF95034.1"/>
    </source>
</evidence>
<dbReference type="InterPro" id="IPR050187">
    <property type="entry name" value="Lipid_Phosphate_FormReg"/>
</dbReference>
<evidence type="ECO:0000256" key="26">
    <source>
        <dbReference type="ARBA" id="ARBA00044480"/>
    </source>
</evidence>
<dbReference type="EC" id="2.7.1.138" evidence="22"/>
<comment type="catalytic activity">
    <reaction evidence="17">
        <text>1-(9Z-octadecenoyl)-sn-glycerol + ATP = 1-(9Z-octadecenoyl)-sn-glycero-3-phosphate + ADP + H(+)</text>
        <dbReference type="Rhea" id="RHEA:41079"/>
        <dbReference type="ChEBI" id="CHEBI:15378"/>
        <dbReference type="ChEBI" id="CHEBI:30616"/>
        <dbReference type="ChEBI" id="CHEBI:74544"/>
        <dbReference type="ChEBI" id="CHEBI:75757"/>
        <dbReference type="ChEBI" id="CHEBI:456216"/>
    </reaction>
    <physiologicalReaction direction="left-to-right" evidence="17">
        <dbReference type="Rhea" id="RHEA:41080"/>
    </physiologicalReaction>
</comment>
<feature type="domain" description="DAGKc" evidence="30">
    <location>
        <begin position="55"/>
        <end position="153"/>
    </location>
</feature>
<sequence>MKMNFLKVIRNNWKKSAFAAAVSGYALSSLKTHIDINQHMREFSTNLSSSCKNIPSTKKVLVVINPIANNKKSEKTFKKYCEPILHLAGYSVELLRTNHIGHAKAFIEEMAVLPDAIVIAGGDGTSSEVVTGLMRRNENRCPITILPLGRTNQPLHKYFHYSVQSELDYIKSLCSALLPMLREEFIYQSVIRYDVINDDADSEKQLKPIFGLSGFSWGLLKDIDSTKEKYWYFGPIRHYVAAFGKLFSKNWSLVTDYVYTPPCSGCADCFEIPNDESTVLKQSFFGKLVNSNRRNVKSQKQLIQNSECSNELKGKMEANQIDITCIRNNEDFSELETNFISSLQPGWDFIKTIPSITCSSIVPQLVLRSRTIQLYPNGESTNDSYSIDGEEYDARPIKLSVVPNAIKVFC</sequence>
<keyword evidence="11" id="KW-0443">Lipid metabolism</keyword>
<comment type="catalytic activity">
    <reaction evidence="16">
        <text>1-(5Z,8Z,11Z,14Z-eicosatetraenoyl)-sn-glycerol + ATP = 1-(5Z,8Z,11Z,14Z-eicosatetraenoyl)-sn-glycero-3-phosphate + ADP + H(+)</text>
        <dbReference type="Rhea" id="RHEA:43328"/>
        <dbReference type="ChEBI" id="CHEBI:15378"/>
        <dbReference type="ChEBI" id="CHEBI:30616"/>
        <dbReference type="ChEBI" id="CHEBI:34071"/>
        <dbReference type="ChEBI" id="CHEBI:74938"/>
        <dbReference type="ChEBI" id="CHEBI:456216"/>
    </reaction>
    <physiologicalReaction direction="left-to-right" evidence="16">
        <dbReference type="Rhea" id="RHEA:43329"/>
    </physiologicalReaction>
</comment>
<comment type="catalytic activity">
    <reaction evidence="28">
        <text>a monoacylglycerol + ATP = a monoacyl-sn-glycero-3-phosphate + ADP + H(+)</text>
        <dbReference type="Rhea" id="RHEA:19293"/>
        <dbReference type="ChEBI" id="CHEBI:15378"/>
        <dbReference type="ChEBI" id="CHEBI:17408"/>
        <dbReference type="ChEBI" id="CHEBI:30616"/>
        <dbReference type="ChEBI" id="CHEBI:77589"/>
        <dbReference type="ChEBI" id="CHEBI:456216"/>
        <dbReference type="EC" id="2.7.1.94"/>
    </reaction>
    <physiologicalReaction direction="left-to-right" evidence="28">
        <dbReference type="Rhea" id="RHEA:19294"/>
    </physiologicalReaction>
</comment>
<comment type="catalytic activity">
    <reaction evidence="26">
        <text>a 2-acylglycerol + ATP = a 2-acyl-sn-glycerol 3-phosphate + ADP + H(+)</text>
        <dbReference type="Rhea" id="RHEA:39847"/>
        <dbReference type="ChEBI" id="CHEBI:15378"/>
        <dbReference type="ChEBI" id="CHEBI:17389"/>
        <dbReference type="ChEBI" id="CHEBI:30616"/>
        <dbReference type="ChEBI" id="CHEBI:64982"/>
        <dbReference type="ChEBI" id="CHEBI:456216"/>
    </reaction>
    <physiologicalReaction direction="left-to-right" evidence="26">
        <dbReference type="Rhea" id="RHEA:39848"/>
    </physiologicalReaction>
</comment>